<proteinExistence type="predicted"/>
<name>A0A3M0DRF1_9EURY</name>
<dbReference type="Proteomes" id="UP000277326">
    <property type="component" value="Unassembled WGS sequence"/>
</dbReference>
<dbReference type="AlphaFoldDB" id="A0A3M0DRF1"/>
<evidence type="ECO:0000313" key="4">
    <source>
        <dbReference type="EMBL" id="RMB24162.1"/>
    </source>
</evidence>
<sequence length="59" mass="6100">MVSIRQVPIVALLALLPVAVYAFSIELIAVVALVNVVLIAASVYGMFLPSESTVKAASA</sequence>
<organism evidence="4 5">
    <name type="scientific">Haloplanus aerogenes</name>
    <dbReference type="NCBI Taxonomy" id="660522"/>
    <lineage>
        <taxon>Archaea</taxon>
        <taxon>Methanobacteriati</taxon>
        <taxon>Methanobacteriota</taxon>
        <taxon>Stenosarchaea group</taxon>
        <taxon>Halobacteria</taxon>
        <taxon>Halobacteriales</taxon>
        <taxon>Haloferacaceae</taxon>
        <taxon>Haloplanus</taxon>
    </lineage>
</organism>
<dbReference type="Proteomes" id="UP000282007">
    <property type="component" value="Chromosome"/>
</dbReference>
<evidence type="ECO:0000256" key="1">
    <source>
        <dbReference type="SAM" id="Phobius"/>
    </source>
</evidence>
<reference evidence="4 5" key="1">
    <citation type="journal article" date="2015" name="Stand. Genomic Sci.">
        <title>Genomic Encyclopedia of Bacterial and Archaeal Type Strains, Phase III: the genomes of soil and plant-associated and newly described type strains.</title>
        <authorList>
            <person name="Whitman W.B."/>
            <person name="Woyke T."/>
            <person name="Klenk H.P."/>
            <person name="Zhou Y."/>
            <person name="Lilburn T.G."/>
            <person name="Beck B.J."/>
            <person name="De Vos P."/>
            <person name="Vandamme P."/>
            <person name="Eisen J.A."/>
            <person name="Garrity G."/>
            <person name="Hugenholtz P."/>
            <person name="Kyrpides N.C."/>
        </authorList>
    </citation>
    <scope>NUCLEOTIDE SEQUENCE [LARGE SCALE GENOMIC DNA]</scope>
    <source>
        <strain evidence="4 5">CGMCC 1.10124</strain>
    </source>
</reference>
<evidence type="ECO:0000259" key="2">
    <source>
        <dbReference type="Pfam" id="PF26452"/>
    </source>
</evidence>
<dbReference type="RefSeq" id="WP_121920039.1">
    <property type="nucleotide sequence ID" value="NZ_CP034145.1"/>
</dbReference>
<dbReference type="GeneID" id="38470012"/>
<keyword evidence="1" id="KW-1133">Transmembrane helix</keyword>
<dbReference type="KEGG" id="haer:DU502_01960"/>
<feature type="domain" description="DUF8131" evidence="2">
    <location>
        <begin position="2"/>
        <end position="56"/>
    </location>
</feature>
<dbReference type="InterPro" id="IPR058444">
    <property type="entry name" value="DUF8131"/>
</dbReference>
<keyword evidence="1" id="KW-0472">Membrane</keyword>
<evidence type="ECO:0000313" key="3">
    <source>
        <dbReference type="EMBL" id="AZH24212.1"/>
    </source>
</evidence>
<feature type="transmembrane region" description="Helical" evidence="1">
    <location>
        <begin position="32"/>
        <end position="49"/>
    </location>
</feature>
<dbReference type="Pfam" id="PF26452">
    <property type="entry name" value="DUF8131"/>
    <property type="match status" value="1"/>
</dbReference>
<protein>
    <recommendedName>
        <fullName evidence="2">DUF8131 domain-containing protein</fullName>
    </recommendedName>
</protein>
<keyword evidence="6" id="KW-1185">Reference proteome</keyword>
<dbReference type="EMBL" id="REFS01000002">
    <property type="protein sequence ID" value="RMB24162.1"/>
    <property type="molecule type" value="Genomic_DNA"/>
</dbReference>
<keyword evidence="1" id="KW-0812">Transmembrane</keyword>
<accession>A0A3M0DRF1</accession>
<evidence type="ECO:0000313" key="6">
    <source>
        <dbReference type="Proteomes" id="UP000282007"/>
    </source>
</evidence>
<reference evidence="3 6" key="2">
    <citation type="submission" date="2018-07" db="EMBL/GenBank/DDBJ databases">
        <title>Genome sequences of Haloplanus aerogenes JCM 16430T.</title>
        <authorList>
            <person name="Kim Y.B."/>
            <person name="Roh S.W."/>
        </authorList>
    </citation>
    <scope>NUCLEOTIDE SEQUENCE [LARGE SCALE GENOMIC DNA]</scope>
    <source>
        <strain evidence="3 6">JCM 16430</strain>
    </source>
</reference>
<dbReference type="EMBL" id="CP034145">
    <property type="protein sequence ID" value="AZH24212.1"/>
    <property type="molecule type" value="Genomic_DNA"/>
</dbReference>
<gene>
    <name evidence="4" type="ORF">ATH50_1402</name>
    <name evidence="3" type="ORF">DU502_01960</name>
</gene>
<evidence type="ECO:0000313" key="5">
    <source>
        <dbReference type="Proteomes" id="UP000277326"/>
    </source>
</evidence>
<reference evidence="4" key="3">
    <citation type="submission" date="2018-10" db="EMBL/GenBank/DDBJ databases">
        <authorList>
            <person name="Whitman W."/>
            <person name="Huntemann M."/>
            <person name="Clum A."/>
            <person name="Pillay M."/>
            <person name="Palaniappan K."/>
            <person name="Varghese N."/>
            <person name="Mikhailova N."/>
            <person name="Stamatis D."/>
            <person name="Reddy T."/>
            <person name="Daum C."/>
            <person name="Shapiro N."/>
            <person name="Ivanova N."/>
            <person name="Kyrpides N."/>
            <person name="Woyke T."/>
        </authorList>
    </citation>
    <scope>NUCLEOTIDE SEQUENCE</scope>
    <source>
        <strain evidence="4">CGMCC 1.10124</strain>
    </source>
</reference>